<dbReference type="Gene3D" id="2.40.170.20">
    <property type="entry name" value="TonB-dependent receptor, beta-barrel domain"/>
    <property type="match status" value="1"/>
</dbReference>
<comment type="subcellular location">
    <subcellularLocation>
        <location evidence="1 10">Cell outer membrane</location>
        <topology evidence="1 10">Multi-pass membrane protein</topology>
    </subcellularLocation>
</comment>
<dbReference type="EMBL" id="JACHWZ010000009">
    <property type="protein sequence ID" value="MBB3061394.1"/>
    <property type="molecule type" value="Genomic_DNA"/>
</dbReference>
<evidence type="ECO:0000256" key="9">
    <source>
        <dbReference type="ARBA" id="ARBA00023237"/>
    </source>
</evidence>
<evidence type="ECO:0000313" key="15">
    <source>
        <dbReference type="EMBL" id="MBB3061394.1"/>
    </source>
</evidence>
<evidence type="ECO:0000256" key="4">
    <source>
        <dbReference type="ARBA" id="ARBA00022452"/>
    </source>
</evidence>
<keyword evidence="8 15" id="KW-0675">Receptor</keyword>
<dbReference type="InterPro" id="IPR012910">
    <property type="entry name" value="Plug_dom"/>
</dbReference>
<keyword evidence="12" id="KW-0732">Signal</keyword>
<dbReference type="InterPro" id="IPR037066">
    <property type="entry name" value="Plug_dom_sf"/>
</dbReference>
<dbReference type="AlphaFoldDB" id="A0A7W4ZAJ4"/>
<dbReference type="GO" id="GO:0009279">
    <property type="term" value="C:cell outer membrane"/>
    <property type="evidence" value="ECO:0007669"/>
    <property type="project" value="UniProtKB-SubCell"/>
</dbReference>
<evidence type="ECO:0000256" key="6">
    <source>
        <dbReference type="ARBA" id="ARBA00023077"/>
    </source>
</evidence>
<dbReference type="InterPro" id="IPR010105">
    <property type="entry name" value="TonB_sidphr_rcpt"/>
</dbReference>
<dbReference type="RefSeq" id="WP_183459734.1">
    <property type="nucleotide sequence ID" value="NZ_JACHWZ010000009.1"/>
</dbReference>
<dbReference type="CDD" id="cd01347">
    <property type="entry name" value="ligand_gated_channel"/>
    <property type="match status" value="1"/>
</dbReference>
<evidence type="ECO:0000256" key="3">
    <source>
        <dbReference type="ARBA" id="ARBA00022448"/>
    </source>
</evidence>
<dbReference type="GO" id="GO:0015344">
    <property type="term" value="F:siderophore uptake transmembrane transporter activity"/>
    <property type="evidence" value="ECO:0007669"/>
    <property type="project" value="TreeGrafter"/>
</dbReference>
<evidence type="ECO:0000259" key="14">
    <source>
        <dbReference type="Pfam" id="PF07715"/>
    </source>
</evidence>
<accession>A0A7W4ZAJ4</accession>
<dbReference type="SUPFAM" id="SSF56935">
    <property type="entry name" value="Porins"/>
    <property type="match status" value="1"/>
</dbReference>
<dbReference type="Pfam" id="PF00593">
    <property type="entry name" value="TonB_dep_Rec_b-barrel"/>
    <property type="match status" value="1"/>
</dbReference>
<evidence type="ECO:0000256" key="11">
    <source>
        <dbReference type="RuleBase" id="RU003357"/>
    </source>
</evidence>
<feature type="domain" description="TonB-dependent receptor-like beta-barrel" evidence="13">
    <location>
        <begin position="231"/>
        <end position="682"/>
    </location>
</feature>
<dbReference type="GO" id="GO:0038023">
    <property type="term" value="F:signaling receptor activity"/>
    <property type="evidence" value="ECO:0007669"/>
    <property type="project" value="InterPro"/>
</dbReference>
<keyword evidence="5 10" id="KW-0812">Transmembrane</keyword>
<dbReference type="PROSITE" id="PS52016">
    <property type="entry name" value="TONB_DEPENDENT_REC_3"/>
    <property type="match status" value="1"/>
</dbReference>
<dbReference type="FunFam" id="2.40.170.20:FF:000005">
    <property type="entry name" value="TonB-dependent siderophore receptor"/>
    <property type="match status" value="1"/>
</dbReference>
<comment type="caution">
    <text evidence="15">The sequence shown here is derived from an EMBL/GenBank/DDBJ whole genome shotgun (WGS) entry which is preliminary data.</text>
</comment>
<keyword evidence="4 10" id="KW-1134">Transmembrane beta strand</keyword>
<evidence type="ECO:0000259" key="13">
    <source>
        <dbReference type="Pfam" id="PF00593"/>
    </source>
</evidence>
<evidence type="ECO:0000256" key="10">
    <source>
        <dbReference type="PROSITE-ProRule" id="PRU01360"/>
    </source>
</evidence>
<sequence length="713" mass="77131">MPTPPNPGKTLLSYAISAALGLTLAQQSLAQEAPSTVEEISVTAQKQAYRGDTPLESLPQQTQVLSGETLAELGAVQLQGALDIAGGVARQNSFGGLWDSFAIRGFAGDENLPSGYLVNGFSGGRGFSGNRDASNIETIEVLKGPGSALFGRGEPGGTINIVTRKPGFESEGEGYLRATAGRYGTYRFEGDYADTLNDRVAFRINGARQDGESFRDAVESEKTVLTPSFLVALAENTSLSYEAEYLKQEAPFDRGIVAIDGDPSKVPVSNFYGEPGDGPTEIDATGHQLVLQHDLNDNWFILAGANYRASSFEGCSTDPELSGGRQLLNNDGQPLSRQRRCRDFDATDTSGRIELSGSFETGALTHHTIVGSDTYEYELESLQDRWRVDWDSGDRTYSVDVFNPVYGQVAPEGSPLANRLEEQSAWGLYFQDQIDLGEHWKVLLGLRYDDFSQDIENRLSGVNSRQSQTATSPRAGLVYEASDTLSVYASYSEGFRPNSGADFFGTAFEPEESKSYEVGTKLVALDGALSSTIALFKMEKSNILTADPAHSGFSAALGEAESQGVEIDITGDLTDTLRMLFNYAYVDAETTNDITNADWGVDIPAGSPLINIPENSANLMLVKSFTIGGKASTFGTSVNYVDDRLGETIDPSYTLPSYTLVNLLGSYQATDKLKLTMNVDNLLDEEYYVSSYHKLWTMPGSPLTWTLGATVSL</sequence>
<dbReference type="PANTHER" id="PTHR32552:SF90">
    <property type="entry name" value="METAL-PSEUDOPALINE RECEPTOR CNTO"/>
    <property type="match status" value="1"/>
</dbReference>
<protein>
    <submittedName>
        <fullName evidence="15">Iron complex outermembrane receptor protein</fullName>
    </submittedName>
</protein>
<evidence type="ECO:0000256" key="12">
    <source>
        <dbReference type="SAM" id="SignalP"/>
    </source>
</evidence>
<evidence type="ECO:0000256" key="5">
    <source>
        <dbReference type="ARBA" id="ARBA00022692"/>
    </source>
</evidence>
<evidence type="ECO:0000256" key="1">
    <source>
        <dbReference type="ARBA" id="ARBA00004571"/>
    </source>
</evidence>
<reference evidence="15 16" key="1">
    <citation type="submission" date="2020-08" db="EMBL/GenBank/DDBJ databases">
        <title>Genomic Encyclopedia of Type Strains, Phase III (KMG-III): the genomes of soil and plant-associated and newly described type strains.</title>
        <authorList>
            <person name="Whitman W."/>
        </authorList>
    </citation>
    <scope>NUCLEOTIDE SEQUENCE [LARGE SCALE GENOMIC DNA]</scope>
    <source>
        <strain evidence="15 16">CECT 8799</strain>
    </source>
</reference>
<gene>
    <name evidence="15" type="ORF">FHS09_002227</name>
</gene>
<feature type="chain" id="PRO_5031049634" evidence="12">
    <location>
        <begin position="31"/>
        <end position="713"/>
    </location>
</feature>
<keyword evidence="7 10" id="KW-0472">Membrane</keyword>
<keyword evidence="16" id="KW-1185">Reference proteome</keyword>
<keyword evidence="6 11" id="KW-0798">TonB box</keyword>
<dbReference type="InterPro" id="IPR000531">
    <property type="entry name" value="Beta-barrel_TonB"/>
</dbReference>
<organism evidence="15 16">
    <name type="scientific">Microbulbifer rhizosphaerae</name>
    <dbReference type="NCBI Taxonomy" id="1562603"/>
    <lineage>
        <taxon>Bacteria</taxon>
        <taxon>Pseudomonadati</taxon>
        <taxon>Pseudomonadota</taxon>
        <taxon>Gammaproteobacteria</taxon>
        <taxon>Cellvibrionales</taxon>
        <taxon>Microbulbiferaceae</taxon>
        <taxon>Microbulbifer</taxon>
    </lineage>
</organism>
<keyword evidence="3 10" id="KW-0813">Transport</keyword>
<comment type="similarity">
    <text evidence="2 10 11">Belongs to the TonB-dependent receptor family.</text>
</comment>
<dbReference type="PANTHER" id="PTHR32552">
    <property type="entry name" value="FERRICHROME IRON RECEPTOR-RELATED"/>
    <property type="match status" value="1"/>
</dbReference>
<dbReference type="Proteomes" id="UP000535937">
    <property type="component" value="Unassembled WGS sequence"/>
</dbReference>
<keyword evidence="9 10" id="KW-0998">Cell outer membrane</keyword>
<evidence type="ECO:0000313" key="16">
    <source>
        <dbReference type="Proteomes" id="UP000535937"/>
    </source>
</evidence>
<dbReference type="InterPro" id="IPR039426">
    <property type="entry name" value="TonB-dep_rcpt-like"/>
</dbReference>
<proteinExistence type="inferred from homology"/>
<evidence type="ECO:0000256" key="7">
    <source>
        <dbReference type="ARBA" id="ARBA00023136"/>
    </source>
</evidence>
<dbReference type="NCBIfam" id="TIGR01783">
    <property type="entry name" value="TonB-siderophor"/>
    <property type="match status" value="1"/>
</dbReference>
<feature type="signal peptide" evidence="12">
    <location>
        <begin position="1"/>
        <end position="30"/>
    </location>
</feature>
<dbReference type="InterPro" id="IPR036942">
    <property type="entry name" value="Beta-barrel_TonB_sf"/>
</dbReference>
<feature type="domain" description="TonB-dependent receptor plug" evidence="14">
    <location>
        <begin position="55"/>
        <end position="158"/>
    </location>
</feature>
<dbReference type="Pfam" id="PF07715">
    <property type="entry name" value="Plug"/>
    <property type="match status" value="1"/>
</dbReference>
<name>A0A7W4ZAJ4_9GAMM</name>
<dbReference type="GO" id="GO:0015891">
    <property type="term" value="P:siderophore transport"/>
    <property type="evidence" value="ECO:0007669"/>
    <property type="project" value="InterPro"/>
</dbReference>
<evidence type="ECO:0000256" key="2">
    <source>
        <dbReference type="ARBA" id="ARBA00009810"/>
    </source>
</evidence>
<evidence type="ECO:0000256" key="8">
    <source>
        <dbReference type="ARBA" id="ARBA00023170"/>
    </source>
</evidence>
<dbReference type="Gene3D" id="2.170.130.10">
    <property type="entry name" value="TonB-dependent receptor, plug domain"/>
    <property type="match status" value="1"/>
</dbReference>